<accession>A0A5N3ZZQ8</accession>
<dbReference type="InterPro" id="IPR036514">
    <property type="entry name" value="SGNH_hydro_sf"/>
</dbReference>
<dbReference type="EMBL" id="VVIM01001125">
    <property type="protein sequence ID" value="KAB0790550.1"/>
    <property type="molecule type" value="Genomic_DNA"/>
</dbReference>
<dbReference type="OrthoDB" id="10034606at2759"/>
<organism evidence="2 3">
    <name type="scientific">Photinus pyralis</name>
    <name type="common">Common eastern firefly</name>
    <name type="synonym">Lampyris pyralis</name>
    <dbReference type="NCBI Taxonomy" id="7054"/>
    <lineage>
        <taxon>Eukaryota</taxon>
        <taxon>Metazoa</taxon>
        <taxon>Ecdysozoa</taxon>
        <taxon>Arthropoda</taxon>
        <taxon>Hexapoda</taxon>
        <taxon>Insecta</taxon>
        <taxon>Pterygota</taxon>
        <taxon>Neoptera</taxon>
        <taxon>Endopterygota</taxon>
        <taxon>Coleoptera</taxon>
        <taxon>Polyphaga</taxon>
        <taxon>Elateriformia</taxon>
        <taxon>Elateroidea</taxon>
        <taxon>Lampyridae</taxon>
        <taxon>Lampyrinae</taxon>
        <taxon>Photinus</taxon>
    </lineage>
</organism>
<dbReference type="InParanoid" id="A0A5N3ZZQ8"/>
<sequence>MQEVHNPRRKKIFSQLAIGGQTISQLQKRVVRCRAAGYQYRLASEVFVMIGTNDVLRNTPYNSMKLSLLRLLATIKNQGVQNIRLCTILPIHRATGDQRDTLNKFNDFVRRVKDRRVVVVDVESFFSNPKYFERDGVHLNLDGLERLETIWFQQ</sequence>
<dbReference type="Gene3D" id="3.40.50.1110">
    <property type="entry name" value="SGNH hydrolase"/>
    <property type="match status" value="1"/>
</dbReference>
<proteinExistence type="predicted"/>
<dbReference type="Proteomes" id="UP000327044">
    <property type="component" value="Unassembled WGS sequence"/>
</dbReference>
<feature type="domain" description="OSK" evidence="1">
    <location>
        <begin position="13"/>
        <end position="131"/>
    </location>
</feature>
<gene>
    <name evidence="2" type="ORF">PPYR_15046</name>
</gene>
<comment type="caution">
    <text evidence="2">The sequence shown here is derived from an EMBL/GenBank/DDBJ whole genome shotgun (WGS) entry which is preliminary data.</text>
</comment>
<evidence type="ECO:0000313" key="3">
    <source>
        <dbReference type="Proteomes" id="UP000327044"/>
    </source>
</evidence>
<dbReference type="InterPro" id="IPR033447">
    <property type="entry name" value="OSK"/>
</dbReference>
<name>A0A5N3ZZQ8_PHOPY</name>
<reference evidence="2 3" key="1">
    <citation type="journal article" date="2018" name="Elife">
        <title>Firefly genomes illuminate parallel origins of bioluminescence in beetles.</title>
        <authorList>
            <person name="Fallon T.R."/>
            <person name="Lower S.E."/>
            <person name="Chang C.H."/>
            <person name="Bessho-Uehara M."/>
            <person name="Martin G.J."/>
            <person name="Bewick A.J."/>
            <person name="Behringer M."/>
            <person name="Debat H.J."/>
            <person name="Wong I."/>
            <person name="Day J.C."/>
            <person name="Suvorov A."/>
            <person name="Silva C.J."/>
            <person name="Stanger-Hall K.F."/>
            <person name="Hall D.W."/>
            <person name="Schmitz R.J."/>
            <person name="Nelson D.R."/>
            <person name="Lewis S.M."/>
            <person name="Shigenobu S."/>
            <person name="Bybee S.M."/>
            <person name="Larracuente A.M."/>
            <person name="Oba Y."/>
            <person name="Weng J.K."/>
        </authorList>
    </citation>
    <scope>NUCLEOTIDE SEQUENCE [LARGE SCALE GENOMIC DNA]</scope>
    <source>
        <strain evidence="2">1611_PpyrPB1</strain>
        <tissue evidence="2">Whole body</tissue>
    </source>
</reference>
<evidence type="ECO:0000259" key="1">
    <source>
        <dbReference type="Pfam" id="PF17182"/>
    </source>
</evidence>
<protein>
    <recommendedName>
        <fullName evidence="1">OSK domain-containing protein</fullName>
    </recommendedName>
</protein>
<dbReference type="AlphaFoldDB" id="A0A5N3ZZQ8"/>
<dbReference type="Pfam" id="PF17182">
    <property type="entry name" value="OSK"/>
    <property type="match status" value="1"/>
</dbReference>
<keyword evidence="3" id="KW-1185">Reference proteome</keyword>
<evidence type="ECO:0000313" key="2">
    <source>
        <dbReference type="EMBL" id="KAB0790550.1"/>
    </source>
</evidence>
<dbReference type="SUPFAM" id="SSF52266">
    <property type="entry name" value="SGNH hydrolase"/>
    <property type="match status" value="1"/>
</dbReference>